<dbReference type="Gene3D" id="3.40.50.300">
    <property type="entry name" value="P-loop containing nucleotide triphosphate hydrolases"/>
    <property type="match status" value="2"/>
</dbReference>
<gene>
    <name evidence="5" type="ORF">LPB04_02680</name>
</gene>
<proteinExistence type="predicted"/>
<accession>A0A7L9U5G6</accession>
<dbReference type="GO" id="GO:0043138">
    <property type="term" value="F:3'-5' DNA helicase activity"/>
    <property type="evidence" value="ECO:0007669"/>
    <property type="project" value="TreeGrafter"/>
</dbReference>
<keyword evidence="6" id="KW-1185">Reference proteome</keyword>
<dbReference type="PROSITE" id="PS51192">
    <property type="entry name" value="HELICASE_ATP_BIND_1"/>
    <property type="match status" value="1"/>
</dbReference>
<feature type="region of interest" description="Disordered" evidence="3">
    <location>
        <begin position="146"/>
        <end position="165"/>
    </location>
</feature>
<dbReference type="SUPFAM" id="SSF52540">
    <property type="entry name" value="P-loop containing nucleoside triphosphate hydrolases"/>
    <property type="match status" value="2"/>
</dbReference>
<reference evidence="5 6" key="1">
    <citation type="submission" date="2020-10" db="EMBL/GenBank/DDBJ databases">
        <title>Genome sequencing of Massilia sp. LPB0304.</title>
        <authorList>
            <person name="Kim J."/>
        </authorList>
    </citation>
    <scope>NUCLEOTIDE SEQUENCE [LARGE SCALE GENOMIC DNA]</scope>
    <source>
        <strain evidence="5 6">LPB0304</strain>
    </source>
</reference>
<feature type="compositionally biased region" description="Polar residues" evidence="3">
    <location>
        <begin position="147"/>
        <end position="156"/>
    </location>
</feature>
<dbReference type="GO" id="GO:0005524">
    <property type="term" value="F:ATP binding"/>
    <property type="evidence" value="ECO:0007669"/>
    <property type="project" value="UniProtKB-KW"/>
</dbReference>
<feature type="region of interest" description="Disordered" evidence="3">
    <location>
        <begin position="692"/>
        <end position="716"/>
    </location>
</feature>
<keyword evidence="2" id="KW-0067">ATP-binding</keyword>
<dbReference type="InterPro" id="IPR014001">
    <property type="entry name" value="Helicase_ATP-bd"/>
</dbReference>
<organism evidence="5 6">
    <name type="scientific">Massilia litorea</name>
    <dbReference type="NCBI Taxonomy" id="2769491"/>
    <lineage>
        <taxon>Bacteria</taxon>
        <taxon>Pseudomonadati</taxon>
        <taxon>Pseudomonadota</taxon>
        <taxon>Betaproteobacteria</taxon>
        <taxon>Burkholderiales</taxon>
        <taxon>Oxalobacteraceae</taxon>
        <taxon>Telluria group</taxon>
        <taxon>Massilia</taxon>
    </lineage>
</organism>
<protein>
    <submittedName>
        <fullName evidence="5">DEAD/DEAH box helicase</fullName>
    </submittedName>
</protein>
<dbReference type="SMART" id="SM00487">
    <property type="entry name" value="DEXDc"/>
    <property type="match status" value="1"/>
</dbReference>
<feature type="region of interest" description="Disordered" evidence="3">
    <location>
        <begin position="1068"/>
        <end position="1088"/>
    </location>
</feature>
<dbReference type="PANTHER" id="PTHR47957:SF3">
    <property type="entry name" value="ATP-DEPENDENT HELICASE HRQ1"/>
    <property type="match status" value="1"/>
</dbReference>
<dbReference type="KEGG" id="mlir:LPB04_02680"/>
<name>A0A7L9U5G6_9BURK</name>
<dbReference type="Proteomes" id="UP000593875">
    <property type="component" value="Chromosome"/>
</dbReference>
<evidence type="ECO:0000256" key="2">
    <source>
        <dbReference type="ARBA" id="ARBA00022840"/>
    </source>
</evidence>
<dbReference type="InterPro" id="IPR011545">
    <property type="entry name" value="DEAD/DEAH_box_helicase_dom"/>
</dbReference>
<dbReference type="EMBL" id="CP062941">
    <property type="protein sequence ID" value="QOL50238.1"/>
    <property type="molecule type" value="Genomic_DNA"/>
</dbReference>
<dbReference type="GO" id="GO:0003676">
    <property type="term" value="F:nucleic acid binding"/>
    <property type="evidence" value="ECO:0007669"/>
    <property type="project" value="InterPro"/>
</dbReference>
<evidence type="ECO:0000256" key="3">
    <source>
        <dbReference type="SAM" id="MobiDB-lite"/>
    </source>
</evidence>
<evidence type="ECO:0000256" key="1">
    <source>
        <dbReference type="ARBA" id="ARBA00022741"/>
    </source>
</evidence>
<dbReference type="Pfam" id="PF00271">
    <property type="entry name" value="Helicase_C"/>
    <property type="match status" value="1"/>
</dbReference>
<evidence type="ECO:0000313" key="5">
    <source>
        <dbReference type="EMBL" id="QOL50238.1"/>
    </source>
</evidence>
<dbReference type="Pfam" id="PF00270">
    <property type="entry name" value="DEAD"/>
    <property type="match status" value="1"/>
</dbReference>
<feature type="compositionally biased region" description="Basic and acidic residues" evidence="3">
    <location>
        <begin position="692"/>
        <end position="705"/>
    </location>
</feature>
<sequence>MKDPIASFEHIQASIKRYITSAFGTNSPTFERDRKALLDKDAVLFQEPFVEPIPSYESGKTLAALAGADLPGMTTEAKEAFCSIASAGLFKDGHPLYVHQQRMLQQALEGKHCVVVTGTGSGKTEAFLLPVLANLAKEALAPKTRWSKANPTSATWTKAKPPAWDETHRRVRGEVRPAAIRTLILYPMNALVEDQLSRLRTALDTDEAHHAQDSVLGGNRIRFGRYNGSTPVSGHPFKADGSPNKKVRERLATALSDGIGESTRMNERIQLLREAAKTAELSGDKDNVRKARKELDDALEQASFIPRVEPAAGEVFHRWEMQAAPPDLLITNVSMLSIMLMRHAHPGIIQDRADSQMLDITREWLAEDSSRVFQLVIDELHLYRGASGTEVGYLVRLLLNRLGLQPDSAQLQILASSASLDGEKDSTYEFLGGFFGLTLGQARERFYVEAGTLLHHAATASPAMDDKLTEACLHLGQGLAEASMVPGPCAVAALLESRPAIGDTVVAGFRSDRLRATALSELAKRWFPQLKSRAEAHLATRGLFYAMGSMQSRNAGLPRLRFHWMAKNVDGLWATPVLDPSDNRRRVGPLSPEPALSANGHRLLEVLYCECCGTQLLCGNKIVLNTSQLDQPQGGMPGRPSGPPSYELTALPTQIDGLPESSTGTRTDARQYKDLGVIWLVPRDWKISDPREYSWEQGTEERSDNGKPVGRRKSEWKRAGINRRTGIVSLGSRAESSDEEACLWFALGDGDDEHAFPAMPQKCPACLIDYSERIGRSSPVRSFVTGLGVMSHLLAKHLMGILPEGKSRRLVAFSDSREAAASLAVGVEDQQWSHLLRVFLYRELRDGASRDTGTAKQRVLAALEAGDTAAALEVLRDRKQHLDPRSYEEVRRFHVDASSAIEYPELGSVEVEQAIEKVRGHQPGFVRVDDILRVPDPRAGAGLPPLWRDLVGAGVNPGGASVEQRTVRPGKDRRDWTAVLERGSGVVEPRVTDVSEANLQDIAVLGQSLRKVAWRALSGRLLYDLEAQGLGYLCIEPTTSTAPIPRMGKAFREACDSIIRILAEERQTDPSQRPYPVDAWADDQPNSSSRNIAKKRVLRYLEAVGRKNAVDAEVLRGGVRDALKAAGHQSGGEWGLVRMEHLWVRVVGDSASPWICPNCNQTHWHASAGICTRCYKTLPSGPDLSRQAHTITERHYYAREADDPRATFRIHAEELTGQTIDQAQRQRHFRDIFFEDDEIHDIVTRKAYPNVDAIDLLSVTTTMEVGVDIGSLQSIMQANMPPERFNYQQRAGRAGRKGQPFSAALTFCRGQSHDRIHFEHPEEMTGGIPPQPTVAVGDEQRILAERLLAKEILRRAFRDAGLSWADTNGKHDVHGEFGMVDDTTPRLAILQDWLSARRLEVEEVASAIAAGTRIDLGALVAAANELPQRIKEAISSQVFVEPTLAFRLAEAGVLPMYGMPTTVRNLYFSFPDTNEPRSLDRPFDQAVSEFVPGSSRTWDKRQILPKGLCGEPQYNPGSKRWEAAGPAVGAAYAQLFCPDCRQLQVQVVQSGSLEPTQATEWWKADYLKKPALVGCPCCGSANAQPFMAVAPRAFVSDLDTNKGAGRWEDARKRPGFPVVMSPELGGAATYVNKLNGTVALGRQVRVFRTNTNGNRLFGFSNADWIGPKATGYPLAGALWYDDQDTPQRRVALTSPKTTDVLGIRMTDGMGIGFFDDSRALARRRAAWYSAATILQRAIALELDIDSLDIEIASVHRFASNLDLGAELYLADAHPNGAGLVDWAHDNWEDLLEGCVLGRGPASRMGASLRKAWERCASEPWRGPETLLRGYRNRPLHGLLDWQLGIEMLATMFSKEYRPGLDTAISGRDGHPVAMPRWLELAEGVARRYREAFPTASAPLPAMAPLPGWREPGSANIVSLVVHPLCDEQPGGKNLLASCKEWAAANGIEWIRLIDSFNLSRRMAWVRANLGEFRTIDTSGMPLAPFGAGHASPPPAAPGETFEHAGRRYEHVGATPFTHASPGDWLARAKDGKFHQIIVRRAPGAAAPMVFVAGGKRLLEADAAGLEVFARYMNPNEGSR</sequence>
<feature type="domain" description="Helicase ATP-binding" evidence="4">
    <location>
        <begin position="104"/>
        <end position="438"/>
    </location>
</feature>
<dbReference type="InterPro" id="IPR001650">
    <property type="entry name" value="Helicase_C-like"/>
</dbReference>
<evidence type="ECO:0000313" key="6">
    <source>
        <dbReference type="Proteomes" id="UP000593875"/>
    </source>
</evidence>
<evidence type="ECO:0000259" key="4">
    <source>
        <dbReference type="PROSITE" id="PS51192"/>
    </source>
</evidence>
<keyword evidence="1" id="KW-0547">Nucleotide-binding</keyword>
<dbReference type="GO" id="GO:0006289">
    <property type="term" value="P:nucleotide-excision repair"/>
    <property type="evidence" value="ECO:0007669"/>
    <property type="project" value="TreeGrafter"/>
</dbReference>
<dbReference type="RefSeq" id="WP_193687254.1">
    <property type="nucleotide sequence ID" value="NZ_CP062941.1"/>
</dbReference>
<dbReference type="PANTHER" id="PTHR47957">
    <property type="entry name" value="ATP-DEPENDENT HELICASE HRQ1"/>
    <property type="match status" value="1"/>
</dbReference>
<dbReference type="GO" id="GO:0036297">
    <property type="term" value="P:interstrand cross-link repair"/>
    <property type="evidence" value="ECO:0007669"/>
    <property type="project" value="TreeGrafter"/>
</dbReference>
<keyword evidence="5" id="KW-0347">Helicase</keyword>
<dbReference type="InterPro" id="IPR027417">
    <property type="entry name" value="P-loop_NTPase"/>
</dbReference>
<keyword evidence="5" id="KW-0378">Hydrolase</keyword>